<dbReference type="InterPro" id="IPR038283">
    <property type="entry name" value="Channel_colicin_C_sf"/>
</dbReference>
<evidence type="ECO:0000313" key="3">
    <source>
        <dbReference type="Proteomes" id="UP000244334"/>
    </source>
</evidence>
<dbReference type="SUPFAM" id="SSF56837">
    <property type="entry name" value="Colicin"/>
    <property type="match status" value="1"/>
</dbReference>
<evidence type="ECO:0000313" key="2">
    <source>
        <dbReference type="EMBL" id="RAP69720.1"/>
    </source>
</evidence>
<reference evidence="2" key="1">
    <citation type="submission" date="2018-04" db="EMBL/GenBank/DDBJ databases">
        <title>Genomes of the Obligate Erwinia dacicola and Facultative Enterobacter sp. OLF Endosymbionts of the Olive Fruit fly, Bactrocera oleae.</title>
        <authorList>
            <person name="Estes A.M."/>
            <person name="Hearn D.J."/>
            <person name="Agarwal S."/>
            <person name="Pierson E.A."/>
            <person name="Dunning-Hotopp J.C."/>
        </authorList>
    </citation>
    <scope>NUCLEOTIDE SEQUENCE [LARGE SCALE GENOMIC DNA]</scope>
    <source>
        <strain evidence="2">Oroville</strain>
    </source>
</reference>
<proteinExistence type="predicted"/>
<keyword evidence="1" id="KW-0472">Membrane</keyword>
<dbReference type="Gene3D" id="1.10.490.30">
    <property type="entry name" value="Colicin"/>
    <property type="match status" value="1"/>
</dbReference>
<feature type="transmembrane region" description="Helical" evidence="1">
    <location>
        <begin position="37"/>
        <end position="59"/>
    </location>
</feature>
<name>A0A328TI77_9GAMM</name>
<protein>
    <submittedName>
        <fullName evidence="2">Colicin pore forming domain protein</fullName>
    </submittedName>
</protein>
<keyword evidence="3" id="KW-1185">Reference proteome</keyword>
<gene>
    <name evidence="2" type="ORF">ACZ87_03487</name>
</gene>
<dbReference type="Proteomes" id="UP000244334">
    <property type="component" value="Unassembled WGS sequence"/>
</dbReference>
<keyword evidence="1" id="KW-1133">Transmembrane helix</keyword>
<comment type="caution">
    <text evidence="2">The sequence shown here is derived from an EMBL/GenBank/DDBJ whole genome shotgun (WGS) entry which is preliminary data.</text>
</comment>
<dbReference type="EMBL" id="LJAM02000612">
    <property type="protein sequence ID" value="RAP69720.1"/>
    <property type="molecule type" value="Genomic_DNA"/>
</dbReference>
<keyword evidence="1" id="KW-0812">Transmembrane</keyword>
<feature type="transmembrane region" description="Helical" evidence="1">
    <location>
        <begin position="6"/>
        <end position="30"/>
    </location>
</feature>
<dbReference type="RefSeq" id="WP_162475621.1">
    <property type="nucleotide sequence ID" value="NZ_LJAM02000612.1"/>
</dbReference>
<dbReference type="AlphaFoldDB" id="A0A328TI77"/>
<organism evidence="2 3">
    <name type="scientific">Candidatus Erwinia dacicola</name>
    <dbReference type="NCBI Taxonomy" id="252393"/>
    <lineage>
        <taxon>Bacteria</taxon>
        <taxon>Pseudomonadati</taxon>
        <taxon>Pseudomonadota</taxon>
        <taxon>Gammaproteobacteria</taxon>
        <taxon>Enterobacterales</taxon>
        <taxon>Erwiniaceae</taxon>
        <taxon>Erwinia</taxon>
    </lineage>
</organism>
<evidence type="ECO:0000256" key="1">
    <source>
        <dbReference type="SAM" id="Phobius"/>
    </source>
</evidence>
<accession>A0A328TI77</accession>
<sequence length="71" mass="7108">MLEVELWVVAGLVASLAAPLVGAILTVLFASVGLPSVVIVGGFILAAGLIVSFIEGALVDKLNNAIVSPAH</sequence>